<comment type="caution">
    <text evidence="1">The sequence shown here is derived from an EMBL/GenBank/DDBJ whole genome shotgun (WGS) entry which is preliminary data.</text>
</comment>
<dbReference type="EMBL" id="JANPWB010000012">
    <property type="protein sequence ID" value="KAJ1115964.1"/>
    <property type="molecule type" value="Genomic_DNA"/>
</dbReference>
<dbReference type="AlphaFoldDB" id="A0AAV7NKC9"/>
<sequence length="191" mass="21058">MVRSTTLANGIGYGLGRPRWPFHTPRSQCVVGFVRRSETYEPFEGGFRSGHRLLRHTGMPSRQRIGVRGIWGHLVRSAVHWLSRLGAWFADAHVFFDVGIVIEVGLLPDEGQAGILPDPLEDSTAGMHSKLAALMLSAEPIIISDSDEEFTLPDNTGCVAGLRFQGSLVWIVGHSLIRWAAKQASSWPFGR</sequence>
<name>A0AAV7NKC9_PLEWA</name>
<accession>A0AAV7NKC9</accession>
<dbReference type="Proteomes" id="UP001066276">
    <property type="component" value="Chromosome 8"/>
</dbReference>
<keyword evidence="2" id="KW-1185">Reference proteome</keyword>
<reference evidence="1" key="1">
    <citation type="journal article" date="2022" name="bioRxiv">
        <title>Sequencing and chromosome-scale assembly of the giantPleurodeles waltlgenome.</title>
        <authorList>
            <person name="Brown T."/>
            <person name="Elewa A."/>
            <person name="Iarovenko S."/>
            <person name="Subramanian E."/>
            <person name="Araus A.J."/>
            <person name="Petzold A."/>
            <person name="Susuki M."/>
            <person name="Suzuki K.-i.T."/>
            <person name="Hayashi T."/>
            <person name="Toyoda A."/>
            <person name="Oliveira C."/>
            <person name="Osipova E."/>
            <person name="Leigh N.D."/>
            <person name="Simon A."/>
            <person name="Yun M.H."/>
        </authorList>
    </citation>
    <scope>NUCLEOTIDE SEQUENCE</scope>
    <source>
        <strain evidence="1">20211129_DDA</strain>
        <tissue evidence="1">Liver</tissue>
    </source>
</reference>
<organism evidence="1 2">
    <name type="scientific">Pleurodeles waltl</name>
    <name type="common">Iberian ribbed newt</name>
    <dbReference type="NCBI Taxonomy" id="8319"/>
    <lineage>
        <taxon>Eukaryota</taxon>
        <taxon>Metazoa</taxon>
        <taxon>Chordata</taxon>
        <taxon>Craniata</taxon>
        <taxon>Vertebrata</taxon>
        <taxon>Euteleostomi</taxon>
        <taxon>Amphibia</taxon>
        <taxon>Batrachia</taxon>
        <taxon>Caudata</taxon>
        <taxon>Salamandroidea</taxon>
        <taxon>Salamandridae</taxon>
        <taxon>Pleurodelinae</taxon>
        <taxon>Pleurodeles</taxon>
    </lineage>
</organism>
<proteinExistence type="predicted"/>
<gene>
    <name evidence="1" type="ORF">NDU88_004184</name>
</gene>
<evidence type="ECO:0000313" key="1">
    <source>
        <dbReference type="EMBL" id="KAJ1115964.1"/>
    </source>
</evidence>
<protein>
    <submittedName>
        <fullName evidence="1">Uncharacterized protein</fullName>
    </submittedName>
</protein>
<evidence type="ECO:0000313" key="2">
    <source>
        <dbReference type="Proteomes" id="UP001066276"/>
    </source>
</evidence>